<accession>A0A914DU07</accession>
<keyword evidence="2" id="KW-0812">Transmembrane</keyword>
<dbReference type="Proteomes" id="UP000887540">
    <property type="component" value="Unplaced"/>
</dbReference>
<dbReference type="SUPFAM" id="SSF81321">
    <property type="entry name" value="Family A G protein-coupled receptor-like"/>
    <property type="match status" value="1"/>
</dbReference>
<dbReference type="AlphaFoldDB" id="A0A914DU07"/>
<evidence type="ECO:0000313" key="4">
    <source>
        <dbReference type="WBParaSite" id="ACRNAN_scaffold3929.g25803.t1"/>
    </source>
</evidence>
<protein>
    <submittedName>
        <fullName evidence="4">G-protein coupled receptors family 1 profile domain-containing protein</fullName>
    </submittedName>
</protein>
<organism evidence="3 4">
    <name type="scientific">Acrobeloides nanus</name>
    <dbReference type="NCBI Taxonomy" id="290746"/>
    <lineage>
        <taxon>Eukaryota</taxon>
        <taxon>Metazoa</taxon>
        <taxon>Ecdysozoa</taxon>
        <taxon>Nematoda</taxon>
        <taxon>Chromadorea</taxon>
        <taxon>Rhabditida</taxon>
        <taxon>Tylenchina</taxon>
        <taxon>Cephalobomorpha</taxon>
        <taxon>Cephaloboidea</taxon>
        <taxon>Cephalobidae</taxon>
        <taxon>Acrobeloides</taxon>
    </lineage>
</organism>
<keyword evidence="2" id="KW-0472">Membrane</keyword>
<evidence type="ECO:0000256" key="1">
    <source>
        <dbReference type="SAM" id="MobiDB-lite"/>
    </source>
</evidence>
<feature type="transmembrane region" description="Helical" evidence="2">
    <location>
        <begin position="85"/>
        <end position="107"/>
    </location>
</feature>
<dbReference type="WBParaSite" id="ACRNAN_scaffold3929.g25803.t1">
    <property type="protein sequence ID" value="ACRNAN_scaffold3929.g25803.t1"/>
    <property type="gene ID" value="ACRNAN_scaffold3929.g25803"/>
</dbReference>
<proteinExistence type="predicted"/>
<evidence type="ECO:0000313" key="3">
    <source>
        <dbReference type="Proteomes" id="UP000887540"/>
    </source>
</evidence>
<feature type="transmembrane region" description="Helical" evidence="2">
    <location>
        <begin position="52"/>
        <end position="73"/>
    </location>
</feature>
<keyword evidence="3" id="KW-1185">Reference proteome</keyword>
<name>A0A914DU07_9BILA</name>
<evidence type="ECO:0000256" key="2">
    <source>
        <dbReference type="SAM" id="Phobius"/>
    </source>
</evidence>
<dbReference type="Gene3D" id="1.20.1070.10">
    <property type="entry name" value="Rhodopsin 7-helix transmembrane proteins"/>
    <property type="match status" value="1"/>
</dbReference>
<keyword evidence="2" id="KW-1133">Transmembrane helix</keyword>
<reference evidence="4" key="1">
    <citation type="submission" date="2022-11" db="UniProtKB">
        <authorList>
            <consortium name="WormBaseParasite"/>
        </authorList>
    </citation>
    <scope>IDENTIFICATION</scope>
</reference>
<sequence length="157" mass="17887">MWHVEESPAEQCSAGAAAKPAVITAYTYYGMVMAVSIFALSRQRPKKAFTTISLILLFYAIFWCIPLFTLIVVEATSNDPILLGYISLLIAIFSDLYSCVAIFVYLAKHPELREYFMKEIAKFSRLIQLTDRRTQAPHLHNLNKHTDREQNQGDIPN</sequence>
<feature type="transmembrane region" description="Helical" evidence="2">
    <location>
        <begin position="20"/>
        <end position="40"/>
    </location>
</feature>
<feature type="region of interest" description="Disordered" evidence="1">
    <location>
        <begin position="138"/>
        <end position="157"/>
    </location>
</feature>